<dbReference type="Gene3D" id="3.40.1110.10">
    <property type="entry name" value="Calcium-transporting ATPase, cytoplasmic domain N"/>
    <property type="match status" value="2"/>
</dbReference>
<dbReference type="RefSeq" id="WP_323305933.1">
    <property type="nucleotide sequence ID" value="NZ_JAYGHX010000007.1"/>
</dbReference>
<evidence type="ECO:0000256" key="5">
    <source>
        <dbReference type="ARBA" id="ARBA00022741"/>
    </source>
</evidence>
<evidence type="ECO:0000256" key="4">
    <source>
        <dbReference type="ARBA" id="ARBA00022692"/>
    </source>
</evidence>
<feature type="transmembrane region" description="Helical" evidence="10">
    <location>
        <begin position="260"/>
        <end position="285"/>
    </location>
</feature>
<comment type="subcellular location">
    <subcellularLocation>
        <location evidence="1">Cell membrane</location>
        <topology evidence="1">Multi-pass membrane protein</topology>
    </subcellularLocation>
</comment>
<keyword evidence="7" id="KW-1278">Translocase</keyword>
<keyword evidence="8 10" id="KW-1133">Transmembrane helix</keyword>
<dbReference type="Pfam" id="PF13246">
    <property type="entry name" value="Cation_ATPase"/>
    <property type="match status" value="1"/>
</dbReference>
<feature type="transmembrane region" description="Helical" evidence="10">
    <location>
        <begin position="733"/>
        <end position="755"/>
    </location>
</feature>
<evidence type="ECO:0000313" key="13">
    <source>
        <dbReference type="Proteomes" id="UP001304461"/>
    </source>
</evidence>
<evidence type="ECO:0000259" key="11">
    <source>
        <dbReference type="SMART" id="SM00831"/>
    </source>
</evidence>
<protein>
    <submittedName>
        <fullName evidence="12">Cation-transporting P-type ATPase</fullName>
    </submittedName>
</protein>
<keyword evidence="6" id="KW-0067">ATP-binding</keyword>
<evidence type="ECO:0000256" key="6">
    <source>
        <dbReference type="ARBA" id="ARBA00022840"/>
    </source>
</evidence>
<keyword evidence="4 10" id="KW-0812">Transmembrane</keyword>
<dbReference type="NCBIfam" id="TIGR01494">
    <property type="entry name" value="ATPase_P-type"/>
    <property type="match status" value="2"/>
</dbReference>
<dbReference type="Gene3D" id="1.20.1110.10">
    <property type="entry name" value="Calcium-transporting ATPase, transmembrane domain"/>
    <property type="match status" value="2"/>
</dbReference>
<feature type="transmembrane region" description="Helical" evidence="10">
    <location>
        <begin position="94"/>
        <end position="111"/>
    </location>
</feature>
<comment type="caution">
    <text evidence="12">The sequence shown here is derived from an EMBL/GenBank/DDBJ whole genome shotgun (WGS) entry which is preliminary data.</text>
</comment>
<dbReference type="EMBL" id="JAYGHX010000007">
    <property type="protein sequence ID" value="MEA5391953.1"/>
    <property type="molecule type" value="Genomic_DNA"/>
</dbReference>
<dbReference type="PANTHER" id="PTHR43294:SF21">
    <property type="entry name" value="CATION TRANSPORTING ATPASE"/>
    <property type="match status" value="1"/>
</dbReference>
<dbReference type="SUPFAM" id="SSF81665">
    <property type="entry name" value="Calcium ATPase, transmembrane domain M"/>
    <property type="match status" value="1"/>
</dbReference>
<keyword evidence="5" id="KW-0547">Nucleotide-binding</keyword>
<dbReference type="InterPro" id="IPR059000">
    <property type="entry name" value="ATPase_P-type_domA"/>
</dbReference>
<dbReference type="SMART" id="SM00831">
    <property type="entry name" value="Cation_ATPase_N"/>
    <property type="match status" value="1"/>
</dbReference>
<dbReference type="InterPro" id="IPR023298">
    <property type="entry name" value="ATPase_P-typ_TM_dom_sf"/>
</dbReference>
<evidence type="ECO:0000313" key="12">
    <source>
        <dbReference type="EMBL" id="MEA5391953.1"/>
    </source>
</evidence>
<feature type="transmembrane region" description="Helical" evidence="10">
    <location>
        <begin position="291"/>
        <end position="315"/>
    </location>
</feature>
<keyword evidence="13" id="KW-1185">Reference proteome</keyword>
<dbReference type="InterPro" id="IPR044492">
    <property type="entry name" value="P_typ_ATPase_HD_dom"/>
</dbReference>
<dbReference type="InterPro" id="IPR036412">
    <property type="entry name" value="HAD-like_sf"/>
</dbReference>
<dbReference type="InterPro" id="IPR008250">
    <property type="entry name" value="ATPase_P-typ_transduc_dom_A_sf"/>
</dbReference>
<dbReference type="SFLD" id="SFLDG00002">
    <property type="entry name" value="C1.7:_P-type_atpase_like"/>
    <property type="match status" value="1"/>
</dbReference>
<name>A0ABU5RVY3_9CYAN</name>
<evidence type="ECO:0000256" key="1">
    <source>
        <dbReference type="ARBA" id="ARBA00004651"/>
    </source>
</evidence>
<feature type="transmembrane region" description="Helical" evidence="10">
    <location>
        <begin position="921"/>
        <end position="938"/>
    </location>
</feature>
<feature type="transmembrane region" description="Helical" evidence="10">
    <location>
        <begin position="897"/>
        <end position="915"/>
    </location>
</feature>
<evidence type="ECO:0000256" key="9">
    <source>
        <dbReference type="ARBA" id="ARBA00023136"/>
    </source>
</evidence>
<dbReference type="PANTHER" id="PTHR43294">
    <property type="entry name" value="SODIUM/POTASSIUM-TRANSPORTING ATPASE SUBUNIT ALPHA"/>
    <property type="match status" value="1"/>
</dbReference>
<dbReference type="PROSITE" id="PS00154">
    <property type="entry name" value="ATPASE_E1_E2"/>
    <property type="match status" value="1"/>
</dbReference>
<dbReference type="Proteomes" id="UP001304461">
    <property type="component" value="Unassembled WGS sequence"/>
</dbReference>
<keyword evidence="9 10" id="KW-0472">Membrane</keyword>
<reference evidence="12 13" key="1">
    <citation type="submission" date="2023-12" db="EMBL/GenBank/DDBJ databases">
        <title>Baltic Sea Cyanobacteria.</title>
        <authorList>
            <person name="Delbaje E."/>
            <person name="Fewer D.P."/>
            <person name="Shishido T.K."/>
        </authorList>
    </citation>
    <scope>NUCLEOTIDE SEQUENCE [LARGE SCALE GENOMIC DNA]</scope>
    <source>
        <strain evidence="12 13">UHCC 0139</strain>
    </source>
</reference>
<dbReference type="InterPro" id="IPR050510">
    <property type="entry name" value="Cation_transp_ATPase_P-type"/>
</dbReference>
<evidence type="ECO:0000256" key="7">
    <source>
        <dbReference type="ARBA" id="ARBA00022967"/>
    </source>
</evidence>
<sequence>MLKVAPRRRSVLLAASQPIWSLPLEGVHQALQTTPEGLGSEEAERRLAHFGPNRLPPARRRPLALRFLDQMVHFMALLLWVAGGLAFAAGTPQLGWAIWGVVLINGVFSFWQEFQAERTLAALTRALPSQVQVWRNGQLGFLAAEQLVAGDRIRLEEGDRIPADCRLSEAHGLYLDLSVLTGESLPVARRSGAIEGSQRQVKVSTGERINLVMAGSTVASGRGEAFVYATGAETEFGQVARLAAGTTRGASTLEVQVSKIVHTICTIAVTMGVVAFGLSVLLVGMAPLESVVFATGIIVANVPEGLLPTVTLALAMAVQRMASRQALVRRLSAVEALGSVSVICSDKTGTLTGNRMAVESTWLPLPAGGLERLLLRAACLCSNARLDAPVAGAGGAAAPRLGVGDPTETAMLVAAAEAGLVPEALPGRHPRRREVPFDSLRRRMTVLVDWGDHADDLPIVTGGSLLITKGAPLEVLEQCSSWLSSSGDAPLPAELRQQVVAANDGLAARGFRVIAVALRRGDGGCGDAPAEALESAQMFLGLLGLYDPPRPEVPDAIRRCRDAGIKVTMVTGDYGLTAQAIAQQIGLLDPPGSPGRPTAQQQASADPVRVIEGSTLAQISDVHLRQLLKYRRRLVFARMAPEQKLRLVQAYRALGEVVAVTGDGVNDAPALRAADVGLAMGISGTDVAREAADIVLLDDNFATIVEAVRYGRSVVTNIGRFITYVLASNVPEVLPFLAMVIAGIPAALTVLQILAVDLGTDLLPALGLGADPPEPGLMRLPPRPRGLPLLNRAVMVRAYLVLGVVEGLVAMAGYLLTWRANGVGWSQLRILAPQLLHHTADAGVVAIQQQATTVTFCLIVAGQMGTLLACRSERRPAWATLAIPNPLLWLGWVSEPLLASALVLLAPVAAVFGMAPFPLAWLGPMALAPVLVILVDALDKRWRHAGQVPPGFSRSVAAVPR</sequence>
<dbReference type="SUPFAM" id="SSF81660">
    <property type="entry name" value="Metal cation-transporting ATPase, ATP-binding domain N"/>
    <property type="match status" value="1"/>
</dbReference>
<proteinExistence type="inferred from homology"/>
<evidence type="ECO:0000256" key="2">
    <source>
        <dbReference type="ARBA" id="ARBA00005675"/>
    </source>
</evidence>
<dbReference type="InterPro" id="IPR023214">
    <property type="entry name" value="HAD_sf"/>
</dbReference>
<dbReference type="InterPro" id="IPR001757">
    <property type="entry name" value="P_typ_ATPase"/>
</dbReference>
<evidence type="ECO:0000256" key="8">
    <source>
        <dbReference type="ARBA" id="ARBA00022989"/>
    </source>
</evidence>
<feature type="transmembrane region" description="Helical" evidence="10">
    <location>
        <begin position="67"/>
        <end position="88"/>
    </location>
</feature>
<dbReference type="Pfam" id="PF00690">
    <property type="entry name" value="Cation_ATPase_N"/>
    <property type="match status" value="1"/>
</dbReference>
<keyword evidence="3" id="KW-1003">Cell membrane</keyword>
<dbReference type="InterPro" id="IPR004014">
    <property type="entry name" value="ATPase_P-typ_cation-transptr_N"/>
</dbReference>
<evidence type="ECO:0000256" key="3">
    <source>
        <dbReference type="ARBA" id="ARBA00022475"/>
    </source>
</evidence>
<dbReference type="Pfam" id="PF00122">
    <property type="entry name" value="E1-E2_ATPase"/>
    <property type="match status" value="1"/>
</dbReference>
<organism evidence="12 13">
    <name type="scientific">Cyanobium gracile UHCC 0139</name>
    <dbReference type="NCBI Taxonomy" id="3110308"/>
    <lineage>
        <taxon>Bacteria</taxon>
        <taxon>Bacillati</taxon>
        <taxon>Cyanobacteriota</taxon>
        <taxon>Cyanophyceae</taxon>
        <taxon>Synechococcales</taxon>
        <taxon>Prochlorococcaceae</taxon>
        <taxon>Cyanobium</taxon>
    </lineage>
</organism>
<evidence type="ECO:0000256" key="10">
    <source>
        <dbReference type="SAM" id="Phobius"/>
    </source>
</evidence>
<dbReference type="SUPFAM" id="SSF81653">
    <property type="entry name" value="Calcium ATPase, transduction domain A"/>
    <property type="match status" value="1"/>
</dbReference>
<feature type="transmembrane region" description="Helical" evidence="10">
    <location>
        <begin position="796"/>
        <end position="816"/>
    </location>
</feature>
<dbReference type="InterPro" id="IPR006068">
    <property type="entry name" value="ATPase_P-typ_cation-transptr_C"/>
</dbReference>
<dbReference type="InterPro" id="IPR018303">
    <property type="entry name" value="ATPase_P-typ_P_site"/>
</dbReference>
<dbReference type="Pfam" id="PF00689">
    <property type="entry name" value="Cation_ATPase_C"/>
    <property type="match status" value="1"/>
</dbReference>
<dbReference type="PRINTS" id="PR00119">
    <property type="entry name" value="CATATPASE"/>
</dbReference>
<dbReference type="SFLD" id="SFLDS00003">
    <property type="entry name" value="Haloacid_Dehalogenase"/>
    <property type="match status" value="1"/>
</dbReference>
<gene>
    <name evidence="12" type="ORF">VB738_11870</name>
</gene>
<dbReference type="SUPFAM" id="SSF56784">
    <property type="entry name" value="HAD-like"/>
    <property type="match status" value="1"/>
</dbReference>
<dbReference type="InterPro" id="IPR023299">
    <property type="entry name" value="ATPase_P-typ_cyto_dom_N"/>
</dbReference>
<dbReference type="Gene3D" id="3.40.50.1000">
    <property type="entry name" value="HAD superfamily/HAD-like"/>
    <property type="match status" value="2"/>
</dbReference>
<dbReference type="SFLD" id="SFLDF00027">
    <property type="entry name" value="p-type_atpase"/>
    <property type="match status" value="1"/>
</dbReference>
<accession>A0ABU5RVY3</accession>
<dbReference type="PRINTS" id="PR00121">
    <property type="entry name" value="NAKATPASE"/>
</dbReference>
<feature type="domain" description="Cation-transporting P-type ATPase N-terminal" evidence="11">
    <location>
        <begin position="18"/>
        <end position="91"/>
    </location>
</feature>
<comment type="similarity">
    <text evidence="2">Belongs to the cation transport ATPase (P-type) (TC 3.A.3) family. Type IIA subfamily.</text>
</comment>
<dbReference type="Gene3D" id="2.70.150.10">
    <property type="entry name" value="Calcium-transporting ATPase, cytoplasmic transduction domain A"/>
    <property type="match status" value="1"/>
</dbReference>